<dbReference type="AlphaFoldDB" id="X1RT70"/>
<organism evidence="1">
    <name type="scientific">marine sediment metagenome</name>
    <dbReference type="NCBI Taxonomy" id="412755"/>
    <lineage>
        <taxon>unclassified sequences</taxon>
        <taxon>metagenomes</taxon>
        <taxon>ecological metagenomes</taxon>
    </lineage>
</organism>
<reference evidence="1" key="1">
    <citation type="journal article" date="2014" name="Front. Microbiol.">
        <title>High frequency of phylogenetically diverse reductive dehalogenase-homologous genes in deep subseafloor sedimentary metagenomes.</title>
        <authorList>
            <person name="Kawai M."/>
            <person name="Futagami T."/>
            <person name="Toyoda A."/>
            <person name="Takaki Y."/>
            <person name="Nishi S."/>
            <person name="Hori S."/>
            <person name="Arai W."/>
            <person name="Tsubouchi T."/>
            <person name="Morono Y."/>
            <person name="Uchiyama I."/>
            <person name="Ito T."/>
            <person name="Fujiyama A."/>
            <person name="Inagaki F."/>
            <person name="Takami H."/>
        </authorList>
    </citation>
    <scope>NUCLEOTIDE SEQUENCE</scope>
    <source>
        <strain evidence="1">Expedition CK06-06</strain>
    </source>
</reference>
<evidence type="ECO:0000313" key="1">
    <source>
        <dbReference type="EMBL" id="GAI83942.1"/>
    </source>
</evidence>
<sequence length="43" mass="4517">MEKSQQTLVIAAIIALVVGGVVGYTMAPTKSVETTIEIETNPL</sequence>
<proteinExistence type="predicted"/>
<accession>X1RT70</accession>
<protein>
    <submittedName>
        <fullName evidence="1">Uncharacterized protein</fullName>
    </submittedName>
</protein>
<name>X1RT70_9ZZZZ</name>
<comment type="caution">
    <text evidence="1">The sequence shown here is derived from an EMBL/GenBank/DDBJ whole genome shotgun (WGS) entry which is preliminary data.</text>
</comment>
<dbReference type="EMBL" id="BARW01007037">
    <property type="protein sequence ID" value="GAI83942.1"/>
    <property type="molecule type" value="Genomic_DNA"/>
</dbReference>
<feature type="non-terminal residue" evidence="1">
    <location>
        <position position="43"/>
    </location>
</feature>
<gene>
    <name evidence="1" type="ORF">S12H4_14722</name>
</gene>